<reference evidence="8" key="1">
    <citation type="journal article" date="2019" name="Int. J. Syst. Evol. Microbiol.">
        <title>The Global Catalogue of Microorganisms (GCM) 10K type strain sequencing project: providing services to taxonomists for standard genome sequencing and annotation.</title>
        <authorList>
            <consortium name="The Broad Institute Genomics Platform"/>
            <consortium name="The Broad Institute Genome Sequencing Center for Infectious Disease"/>
            <person name="Wu L."/>
            <person name="Ma J."/>
        </authorList>
    </citation>
    <scope>NUCLEOTIDE SEQUENCE [LARGE SCALE GENOMIC DNA]</scope>
    <source>
        <strain evidence="8">NBRC 112416</strain>
    </source>
</reference>
<dbReference type="InterPro" id="IPR050319">
    <property type="entry name" value="ABC_transp_ATP-bind"/>
</dbReference>
<dbReference type="GO" id="GO:0005524">
    <property type="term" value="F:ATP binding"/>
    <property type="evidence" value="ECO:0007669"/>
    <property type="project" value="UniProtKB-KW"/>
</dbReference>
<evidence type="ECO:0000259" key="6">
    <source>
        <dbReference type="PROSITE" id="PS50893"/>
    </source>
</evidence>
<dbReference type="SMART" id="SM00382">
    <property type="entry name" value="AAA"/>
    <property type="match status" value="1"/>
</dbReference>
<feature type="domain" description="ABC transporter" evidence="6">
    <location>
        <begin position="6"/>
        <end position="257"/>
    </location>
</feature>
<keyword evidence="5 7" id="KW-0067">ATP-binding</keyword>
<evidence type="ECO:0000256" key="1">
    <source>
        <dbReference type="ARBA" id="ARBA00004417"/>
    </source>
</evidence>
<dbReference type="PANTHER" id="PTHR43776">
    <property type="entry name" value="TRANSPORT ATP-BINDING PROTEIN"/>
    <property type="match status" value="1"/>
</dbReference>
<comment type="subcellular location">
    <subcellularLocation>
        <location evidence="1">Cell inner membrane</location>
        <topology evidence="1">Peripheral membrane protein</topology>
    </subcellularLocation>
</comment>
<evidence type="ECO:0000256" key="3">
    <source>
        <dbReference type="ARBA" id="ARBA00022448"/>
    </source>
</evidence>
<dbReference type="Proteomes" id="UP001156691">
    <property type="component" value="Unassembled WGS sequence"/>
</dbReference>
<comment type="similarity">
    <text evidence="2">Belongs to the ABC transporter superfamily.</text>
</comment>
<name>A0ABQ5W9T0_9HYPH</name>
<evidence type="ECO:0000313" key="8">
    <source>
        <dbReference type="Proteomes" id="UP001156691"/>
    </source>
</evidence>
<dbReference type="Pfam" id="PF08352">
    <property type="entry name" value="oligo_HPY"/>
    <property type="match status" value="1"/>
</dbReference>
<dbReference type="EMBL" id="BSNS01000020">
    <property type="protein sequence ID" value="GLQ56386.1"/>
    <property type="molecule type" value="Genomic_DNA"/>
</dbReference>
<dbReference type="InterPro" id="IPR027417">
    <property type="entry name" value="P-loop_NTPase"/>
</dbReference>
<dbReference type="InterPro" id="IPR017871">
    <property type="entry name" value="ABC_transporter-like_CS"/>
</dbReference>
<dbReference type="InterPro" id="IPR013563">
    <property type="entry name" value="Oligopep_ABC_C"/>
</dbReference>
<dbReference type="Pfam" id="PF00005">
    <property type="entry name" value="ABC_tran"/>
    <property type="match status" value="1"/>
</dbReference>
<sequence length="318" mass="34642">MTVPALELRNVSKDYLIKAGGGLIPSYRRHAAVAGVSLTIARNSIVGLVGESGSGKTTTGMMALRLVKPTSGRILVNGVDISQLDHKGLKPVRRQMQVVFQDSYSALDPMMTLAQIVAEPLDIHGVGSPREQTDEALSWLERVGLDRSYGGRYPHELSGGQRQRVAIARALILKPTVLIADEPTSALDVSVKAQIINLLQDLQEEMDLSILFISHDLSVVRSLTDRVVVMYRGQVVEEAETEAIFSDARHPYTRALLDAIPAANPRDRRVRRFLSVEEIEAATPRLARSELPEAAEPSQTPQLVSIGPGHRVAAIVTP</sequence>
<dbReference type="SUPFAM" id="SSF52540">
    <property type="entry name" value="P-loop containing nucleoside triphosphate hydrolases"/>
    <property type="match status" value="1"/>
</dbReference>
<organism evidence="7 8">
    <name type="scientific">Devosia nitrariae</name>
    <dbReference type="NCBI Taxonomy" id="2071872"/>
    <lineage>
        <taxon>Bacteria</taxon>
        <taxon>Pseudomonadati</taxon>
        <taxon>Pseudomonadota</taxon>
        <taxon>Alphaproteobacteria</taxon>
        <taxon>Hyphomicrobiales</taxon>
        <taxon>Devosiaceae</taxon>
        <taxon>Devosia</taxon>
    </lineage>
</organism>
<evidence type="ECO:0000313" key="7">
    <source>
        <dbReference type="EMBL" id="GLQ56386.1"/>
    </source>
</evidence>
<evidence type="ECO:0000256" key="4">
    <source>
        <dbReference type="ARBA" id="ARBA00022741"/>
    </source>
</evidence>
<protein>
    <submittedName>
        <fullName evidence="7">ABC transporter ATP-binding protein</fullName>
    </submittedName>
</protein>
<dbReference type="InterPro" id="IPR003439">
    <property type="entry name" value="ABC_transporter-like_ATP-bd"/>
</dbReference>
<evidence type="ECO:0000256" key="2">
    <source>
        <dbReference type="ARBA" id="ARBA00005417"/>
    </source>
</evidence>
<dbReference type="InterPro" id="IPR003593">
    <property type="entry name" value="AAA+_ATPase"/>
</dbReference>
<evidence type="ECO:0000256" key="5">
    <source>
        <dbReference type="ARBA" id="ARBA00022840"/>
    </source>
</evidence>
<dbReference type="CDD" id="cd03257">
    <property type="entry name" value="ABC_NikE_OppD_transporters"/>
    <property type="match status" value="1"/>
</dbReference>
<accession>A0ABQ5W9T0</accession>
<dbReference type="PROSITE" id="PS00211">
    <property type="entry name" value="ABC_TRANSPORTER_1"/>
    <property type="match status" value="1"/>
</dbReference>
<keyword evidence="3" id="KW-0813">Transport</keyword>
<proteinExistence type="inferred from homology"/>
<keyword evidence="8" id="KW-1185">Reference proteome</keyword>
<keyword evidence="4" id="KW-0547">Nucleotide-binding</keyword>
<dbReference type="PROSITE" id="PS50893">
    <property type="entry name" value="ABC_TRANSPORTER_2"/>
    <property type="match status" value="1"/>
</dbReference>
<comment type="caution">
    <text evidence="7">The sequence shown here is derived from an EMBL/GenBank/DDBJ whole genome shotgun (WGS) entry which is preliminary data.</text>
</comment>
<dbReference type="RefSeq" id="WP_284341798.1">
    <property type="nucleotide sequence ID" value="NZ_BSNS01000020.1"/>
</dbReference>
<dbReference type="Gene3D" id="3.40.50.300">
    <property type="entry name" value="P-loop containing nucleotide triphosphate hydrolases"/>
    <property type="match status" value="1"/>
</dbReference>
<gene>
    <name evidence="7" type="ORF">GCM10010862_36450</name>
</gene>